<organism evidence="1 2">
    <name type="scientific">Brevundimonas pondensis</name>
    <dbReference type="NCBI Taxonomy" id="2774189"/>
    <lineage>
        <taxon>Bacteria</taxon>
        <taxon>Pseudomonadati</taxon>
        <taxon>Pseudomonadota</taxon>
        <taxon>Alphaproteobacteria</taxon>
        <taxon>Caulobacterales</taxon>
        <taxon>Caulobacteraceae</taxon>
        <taxon>Brevundimonas</taxon>
    </lineage>
</organism>
<name>A0ABX7SLF1_9CAUL</name>
<dbReference type="RefSeq" id="WP_207825778.1">
    <property type="nucleotide sequence ID" value="NZ_CP062006.1"/>
</dbReference>
<protein>
    <recommendedName>
        <fullName evidence="3">Lipoprotein</fullName>
    </recommendedName>
</protein>
<evidence type="ECO:0000313" key="2">
    <source>
        <dbReference type="Proteomes" id="UP000663942"/>
    </source>
</evidence>
<keyword evidence="2" id="KW-1185">Reference proteome</keyword>
<dbReference type="EMBL" id="CP062006">
    <property type="protein sequence ID" value="QTC88504.1"/>
    <property type="molecule type" value="Genomic_DNA"/>
</dbReference>
<proteinExistence type="predicted"/>
<dbReference type="PROSITE" id="PS51257">
    <property type="entry name" value="PROKAR_LIPOPROTEIN"/>
    <property type="match status" value="1"/>
</dbReference>
<gene>
    <name evidence="1" type="ORF">IFE19_03695</name>
</gene>
<dbReference type="Proteomes" id="UP000663942">
    <property type="component" value="Chromosome"/>
</dbReference>
<reference evidence="1 2" key="1">
    <citation type="submission" date="2020-09" db="EMBL/GenBank/DDBJ databases">
        <title>Brevundimonas sp. LVF1 isolated from an oligotrophic pond in Goettingen, Germany.</title>
        <authorList>
            <person name="Friedrich I."/>
            <person name="Klassen A."/>
            <person name="Neubauer H."/>
            <person name="Schneider D."/>
            <person name="Hertel R."/>
            <person name="Daniel R."/>
        </authorList>
    </citation>
    <scope>NUCLEOTIDE SEQUENCE [LARGE SCALE GENOMIC DNA]</scope>
    <source>
        <strain evidence="1 2">LVF1</strain>
    </source>
</reference>
<evidence type="ECO:0000313" key="1">
    <source>
        <dbReference type="EMBL" id="QTC88504.1"/>
    </source>
</evidence>
<accession>A0ABX7SLF1</accession>
<evidence type="ECO:0008006" key="3">
    <source>
        <dbReference type="Google" id="ProtNLM"/>
    </source>
</evidence>
<sequence length="131" mass="13827">MRQATIRAAVAAVALLPLLGGCVIYSNEGGEKITVAASDRASAQTEALEAVRKVDFDGQRLTVVVGSNGCTEASSFEVKIKDTDPAELSLIRRAPDLCKALVREGVTVSWTYAELGLEAGQPVRVLNPISL</sequence>